<reference evidence="8 9" key="1">
    <citation type="submission" date="2024-07" db="EMBL/GenBank/DDBJ databases">
        <title>The genome sequence of type strain Sediminicola luteus GDMCC 1.2596T.</title>
        <authorList>
            <person name="Liu Y."/>
        </authorList>
    </citation>
    <scope>NUCLEOTIDE SEQUENCE [LARGE SCALE GENOMIC DNA]</scope>
    <source>
        <strain evidence="8 9">GDMCC 1.2596</strain>
    </source>
</reference>
<dbReference type="InterPro" id="IPR050553">
    <property type="entry name" value="Thioredoxin_ResA/DsbE_sf"/>
</dbReference>
<comment type="subcellular location">
    <subcellularLocation>
        <location evidence="1">Cell envelope</location>
    </subcellularLocation>
</comment>
<evidence type="ECO:0000313" key="9">
    <source>
        <dbReference type="Proteomes" id="UP001549773"/>
    </source>
</evidence>
<dbReference type="RefSeq" id="WP_354617894.1">
    <property type="nucleotide sequence ID" value="NZ_JBEWYP010000003.1"/>
</dbReference>
<keyword evidence="4" id="KW-0676">Redox-active center</keyword>
<dbReference type="Pfam" id="PF14289">
    <property type="entry name" value="DUF4369"/>
    <property type="match status" value="1"/>
</dbReference>
<name>A0ABV2TX63_9FLAO</name>
<feature type="compositionally biased region" description="Basic and acidic residues" evidence="5">
    <location>
        <begin position="213"/>
        <end position="226"/>
    </location>
</feature>
<feature type="region of interest" description="Disordered" evidence="5">
    <location>
        <begin position="213"/>
        <end position="240"/>
    </location>
</feature>
<dbReference type="CDD" id="cd02966">
    <property type="entry name" value="TlpA_like_family"/>
    <property type="match status" value="1"/>
</dbReference>
<dbReference type="PANTHER" id="PTHR42852:SF6">
    <property type="entry name" value="THIOL:DISULFIDE INTERCHANGE PROTEIN DSBE"/>
    <property type="match status" value="1"/>
</dbReference>
<dbReference type="InterPro" id="IPR013766">
    <property type="entry name" value="Thioredoxin_domain"/>
</dbReference>
<proteinExistence type="predicted"/>
<sequence length="368" mass="40835">MKKILVSLCALTAVVACSTNPEGFILDGTVNGELENGTKVFLKMANAENQLVDVDTTTVENGKFKFSGPADLPEIHYVYIDQLRGNIPFIVEKGEIELTVQKDSLNNAKITGTPQNEFFSDFIKGSKELSSRAVSINEDMRKASASNDEGTMVSLRDEYFELQEEAKNFELEYVKKNPNSLISVLIIDKVLNTKSMTDEEVKALYDGLSPEMKKTKPGKSIEEKLNNSKSTSIGSKAPNFSAPTPNGDLLALNDVKGKVTIVDFWAAWCKPCRAENPNVVNVYNKYHEKGLNILGVSLDRRAEDWKKAIADDNLTWNHVSNVQYFDEIAKLYNVDAIPATFILDENGVIVAKNLRGPALEQKIAEMLQ</sequence>
<keyword evidence="6" id="KW-0732">Signal</keyword>
<feature type="domain" description="Thioredoxin" evidence="7">
    <location>
        <begin position="231"/>
        <end position="368"/>
    </location>
</feature>
<comment type="caution">
    <text evidence="8">The sequence shown here is derived from an EMBL/GenBank/DDBJ whole genome shotgun (WGS) entry which is preliminary data.</text>
</comment>
<keyword evidence="3" id="KW-1015">Disulfide bond</keyword>
<dbReference type="EMBL" id="JBEWYP010000003">
    <property type="protein sequence ID" value="MET7029070.1"/>
    <property type="molecule type" value="Genomic_DNA"/>
</dbReference>
<evidence type="ECO:0000256" key="4">
    <source>
        <dbReference type="ARBA" id="ARBA00023284"/>
    </source>
</evidence>
<evidence type="ECO:0000256" key="3">
    <source>
        <dbReference type="ARBA" id="ARBA00023157"/>
    </source>
</evidence>
<evidence type="ECO:0000259" key="7">
    <source>
        <dbReference type="PROSITE" id="PS51352"/>
    </source>
</evidence>
<accession>A0ABV2TX63</accession>
<evidence type="ECO:0000256" key="6">
    <source>
        <dbReference type="SAM" id="SignalP"/>
    </source>
</evidence>
<gene>
    <name evidence="8" type="ORF">ABXZ32_06675</name>
</gene>
<keyword evidence="2" id="KW-0201">Cytochrome c-type biogenesis</keyword>
<keyword evidence="9" id="KW-1185">Reference proteome</keyword>
<feature type="chain" id="PRO_5046986778" evidence="6">
    <location>
        <begin position="19"/>
        <end position="368"/>
    </location>
</feature>
<dbReference type="Proteomes" id="UP001549773">
    <property type="component" value="Unassembled WGS sequence"/>
</dbReference>
<protein>
    <submittedName>
        <fullName evidence="8">TlpA disulfide reductase family protein</fullName>
    </submittedName>
</protein>
<evidence type="ECO:0000256" key="1">
    <source>
        <dbReference type="ARBA" id="ARBA00004196"/>
    </source>
</evidence>
<dbReference type="InterPro" id="IPR025380">
    <property type="entry name" value="DUF4369"/>
</dbReference>
<feature type="signal peptide" evidence="6">
    <location>
        <begin position="1"/>
        <end position="18"/>
    </location>
</feature>
<dbReference type="PROSITE" id="PS51257">
    <property type="entry name" value="PROKAR_LIPOPROTEIN"/>
    <property type="match status" value="1"/>
</dbReference>
<dbReference type="Gene3D" id="3.40.30.10">
    <property type="entry name" value="Glutaredoxin"/>
    <property type="match status" value="1"/>
</dbReference>
<dbReference type="SUPFAM" id="SSF52833">
    <property type="entry name" value="Thioredoxin-like"/>
    <property type="match status" value="1"/>
</dbReference>
<evidence type="ECO:0000256" key="5">
    <source>
        <dbReference type="SAM" id="MobiDB-lite"/>
    </source>
</evidence>
<dbReference type="PANTHER" id="PTHR42852">
    <property type="entry name" value="THIOL:DISULFIDE INTERCHANGE PROTEIN DSBE"/>
    <property type="match status" value="1"/>
</dbReference>
<dbReference type="Pfam" id="PF00578">
    <property type="entry name" value="AhpC-TSA"/>
    <property type="match status" value="1"/>
</dbReference>
<dbReference type="PROSITE" id="PS51352">
    <property type="entry name" value="THIOREDOXIN_2"/>
    <property type="match status" value="1"/>
</dbReference>
<evidence type="ECO:0000256" key="2">
    <source>
        <dbReference type="ARBA" id="ARBA00022748"/>
    </source>
</evidence>
<dbReference type="InterPro" id="IPR000866">
    <property type="entry name" value="AhpC/TSA"/>
</dbReference>
<dbReference type="InterPro" id="IPR036249">
    <property type="entry name" value="Thioredoxin-like_sf"/>
</dbReference>
<evidence type="ECO:0000313" key="8">
    <source>
        <dbReference type="EMBL" id="MET7029070.1"/>
    </source>
</evidence>
<organism evidence="8 9">
    <name type="scientific">Sediminicola luteus</name>
    <dbReference type="NCBI Taxonomy" id="319238"/>
    <lineage>
        <taxon>Bacteria</taxon>
        <taxon>Pseudomonadati</taxon>
        <taxon>Bacteroidota</taxon>
        <taxon>Flavobacteriia</taxon>
        <taxon>Flavobacteriales</taxon>
        <taxon>Flavobacteriaceae</taxon>
        <taxon>Sediminicola</taxon>
    </lineage>
</organism>